<proteinExistence type="inferred from homology"/>
<dbReference type="SUPFAM" id="SSF58104">
    <property type="entry name" value="Methyl-accepting chemotaxis protein (MCP) signaling domain"/>
    <property type="match status" value="1"/>
</dbReference>
<dbReference type="PANTHER" id="PTHR43531:SF11">
    <property type="entry name" value="METHYL-ACCEPTING CHEMOTAXIS PROTEIN 3"/>
    <property type="match status" value="1"/>
</dbReference>
<comment type="caution">
    <text evidence="5">The sequence shown here is derived from an EMBL/GenBank/DDBJ whole genome shotgun (WGS) entry which is preliminary data.</text>
</comment>
<protein>
    <submittedName>
        <fullName evidence="5">Methyl-accepting chemotaxis protein</fullName>
    </submittedName>
</protein>
<evidence type="ECO:0000313" key="5">
    <source>
        <dbReference type="EMBL" id="MCW7462144.1"/>
    </source>
</evidence>
<dbReference type="Gene3D" id="1.10.287.950">
    <property type="entry name" value="Methyl-accepting chemotaxis protein"/>
    <property type="match status" value="1"/>
</dbReference>
<organism evidence="5 6">
    <name type="scientific">Leptospira limi</name>
    <dbReference type="NCBI Taxonomy" id="2950023"/>
    <lineage>
        <taxon>Bacteria</taxon>
        <taxon>Pseudomonadati</taxon>
        <taxon>Spirochaetota</taxon>
        <taxon>Spirochaetia</taxon>
        <taxon>Leptospirales</taxon>
        <taxon>Leptospiraceae</taxon>
        <taxon>Leptospira</taxon>
    </lineage>
</organism>
<evidence type="ECO:0000256" key="2">
    <source>
        <dbReference type="ARBA" id="ARBA00029447"/>
    </source>
</evidence>
<dbReference type="Proteomes" id="UP001209737">
    <property type="component" value="Unassembled WGS sequence"/>
</dbReference>
<name>A0ABT3LWQ0_9LEPT</name>
<sequence>MSNILEMIHEIADQTQLLSLNASLEAARAGEAGNGFRVVASEIGKLSERTTDSLKSITKILITNQKEVIQGTDGTKLSINRIKLIISDIETMTQNMKNLYELTKNQEPLQSRS</sequence>
<dbReference type="RefSeq" id="WP_265375114.1">
    <property type="nucleotide sequence ID" value="NZ_JAMQPV010000001.1"/>
</dbReference>
<dbReference type="EMBL" id="JAMQPV010000001">
    <property type="protein sequence ID" value="MCW7462144.1"/>
    <property type="molecule type" value="Genomic_DNA"/>
</dbReference>
<evidence type="ECO:0000256" key="3">
    <source>
        <dbReference type="PROSITE-ProRule" id="PRU00284"/>
    </source>
</evidence>
<gene>
    <name evidence="5" type="ORF">ND812_08585</name>
</gene>
<keyword evidence="1" id="KW-0145">Chemotaxis</keyword>
<dbReference type="PRINTS" id="PR00260">
    <property type="entry name" value="CHEMTRNSDUCR"/>
</dbReference>
<feature type="domain" description="Methyl-accepting transducer" evidence="4">
    <location>
        <begin position="1"/>
        <end position="113"/>
    </location>
</feature>
<dbReference type="PROSITE" id="PS50111">
    <property type="entry name" value="CHEMOTAXIS_TRANSDUC_2"/>
    <property type="match status" value="1"/>
</dbReference>
<dbReference type="InterPro" id="IPR004089">
    <property type="entry name" value="MCPsignal_dom"/>
</dbReference>
<evidence type="ECO:0000256" key="1">
    <source>
        <dbReference type="ARBA" id="ARBA00022500"/>
    </source>
</evidence>
<keyword evidence="3" id="KW-0807">Transducer</keyword>
<dbReference type="PANTHER" id="PTHR43531">
    <property type="entry name" value="PROTEIN ICFG"/>
    <property type="match status" value="1"/>
</dbReference>
<evidence type="ECO:0000259" key="4">
    <source>
        <dbReference type="PROSITE" id="PS50111"/>
    </source>
</evidence>
<accession>A0ABT3LWQ0</accession>
<reference evidence="5 6" key="1">
    <citation type="submission" date="2022-06" db="EMBL/GenBank/DDBJ databases">
        <title>Leptospira isolates from biofilms formed at urban environments.</title>
        <authorList>
            <person name="Ribeiro P.S."/>
            <person name="Sousa T."/>
            <person name="Carvalho N."/>
            <person name="Aburjaile F."/>
            <person name="Neves F."/>
            <person name="Oliveira D."/>
            <person name="Blanco L."/>
            <person name="Lima J."/>
            <person name="Costa F."/>
            <person name="Brenig B."/>
            <person name="Soares S."/>
            <person name="Ramos R."/>
            <person name="Goes-Neto A."/>
            <person name="Matiuzzi M."/>
            <person name="Azevedo V."/>
            <person name="Ristow P."/>
        </authorList>
    </citation>
    <scope>NUCLEOTIDE SEQUENCE [LARGE SCALE GENOMIC DNA]</scope>
    <source>
        <strain evidence="5 6">VSF25</strain>
    </source>
</reference>
<evidence type="ECO:0000313" key="6">
    <source>
        <dbReference type="Proteomes" id="UP001209737"/>
    </source>
</evidence>
<dbReference type="Pfam" id="PF00015">
    <property type="entry name" value="MCPsignal"/>
    <property type="match status" value="1"/>
</dbReference>
<dbReference type="InterPro" id="IPR004090">
    <property type="entry name" value="Chemotax_Me-accpt_rcpt"/>
</dbReference>
<keyword evidence="6" id="KW-1185">Reference proteome</keyword>
<comment type="similarity">
    <text evidence="2">Belongs to the methyl-accepting chemotaxis (MCP) protein family.</text>
</comment>
<dbReference type="InterPro" id="IPR051310">
    <property type="entry name" value="MCP_chemotaxis"/>
</dbReference>